<comment type="similarity">
    <text evidence="2 10">Belongs to the fatty acyl-CoA reductase family.</text>
</comment>
<keyword evidence="6 10" id="KW-1133">Transmembrane helix</keyword>
<keyword evidence="8 10" id="KW-0472">Membrane</keyword>
<feature type="domain" description="Thioester reductase (TE)" evidence="12">
    <location>
        <begin position="26"/>
        <end position="302"/>
    </location>
</feature>
<dbReference type="GO" id="GO:0005777">
    <property type="term" value="C:peroxisome"/>
    <property type="evidence" value="ECO:0007669"/>
    <property type="project" value="TreeGrafter"/>
</dbReference>
<dbReference type="AlphaFoldDB" id="A0A9N9TIU3"/>
<dbReference type="Gene3D" id="3.40.50.720">
    <property type="entry name" value="NAD(P)-binding Rossmann-like Domain"/>
    <property type="match status" value="1"/>
</dbReference>
<dbReference type="CDD" id="cd05236">
    <property type="entry name" value="FAR-N_SDR_e"/>
    <property type="match status" value="1"/>
</dbReference>
<keyword evidence="7 10" id="KW-0443">Lipid metabolism</keyword>
<dbReference type="OrthoDB" id="429813at2759"/>
<evidence type="ECO:0000256" key="5">
    <source>
        <dbReference type="ARBA" id="ARBA00022857"/>
    </source>
</evidence>
<dbReference type="InterPro" id="IPR033640">
    <property type="entry name" value="FAR_C"/>
</dbReference>
<dbReference type="Pfam" id="PF07993">
    <property type="entry name" value="NAD_binding_4"/>
    <property type="match status" value="1"/>
</dbReference>
<protein>
    <recommendedName>
        <fullName evidence="10">Fatty acyl-CoA reductase</fullName>
        <ecNumber evidence="10">1.2.1.84</ecNumber>
    </recommendedName>
</protein>
<feature type="transmembrane region" description="Helical" evidence="10">
    <location>
        <begin position="486"/>
        <end position="504"/>
    </location>
</feature>
<keyword evidence="10" id="KW-0560">Oxidoreductase</keyword>
<dbReference type="GO" id="GO:0080019">
    <property type="term" value="F:alcohol-forming very long-chain fatty acyl-CoA reductase activity"/>
    <property type="evidence" value="ECO:0007669"/>
    <property type="project" value="InterPro"/>
</dbReference>
<dbReference type="InterPro" id="IPR036291">
    <property type="entry name" value="NAD(P)-bd_dom_sf"/>
</dbReference>
<evidence type="ECO:0000259" key="12">
    <source>
        <dbReference type="Pfam" id="PF07993"/>
    </source>
</evidence>
<evidence type="ECO:0000256" key="4">
    <source>
        <dbReference type="ARBA" id="ARBA00022692"/>
    </source>
</evidence>
<dbReference type="Pfam" id="PF03015">
    <property type="entry name" value="Sterile"/>
    <property type="match status" value="1"/>
</dbReference>
<dbReference type="CDD" id="cd09071">
    <property type="entry name" value="FAR_C"/>
    <property type="match status" value="1"/>
</dbReference>
<keyword evidence="4 10" id="KW-0812">Transmembrane</keyword>
<evidence type="ECO:0000256" key="6">
    <source>
        <dbReference type="ARBA" id="ARBA00022989"/>
    </source>
</evidence>
<reference evidence="13" key="1">
    <citation type="submission" date="2022-01" db="EMBL/GenBank/DDBJ databases">
        <authorList>
            <person name="King R."/>
        </authorList>
    </citation>
    <scope>NUCLEOTIDE SEQUENCE</scope>
</reference>
<name>A0A9N9TIU3_PHYSR</name>
<evidence type="ECO:0000259" key="11">
    <source>
        <dbReference type="Pfam" id="PF03015"/>
    </source>
</evidence>
<dbReference type="GO" id="GO:0035336">
    <property type="term" value="P:long-chain fatty-acyl-CoA metabolic process"/>
    <property type="evidence" value="ECO:0007669"/>
    <property type="project" value="TreeGrafter"/>
</dbReference>
<comment type="catalytic activity">
    <reaction evidence="9 10">
        <text>a long-chain fatty acyl-CoA + 2 NADPH + 2 H(+) = a long-chain primary fatty alcohol + 2 NADP(+) + CoA</text>
        <dbReference type="Rhea" id="RHEA:52716"/>
        <dbReference type="ChEBI" id="CHEBI:15378"/>
        <dbReference type="ChEBI" id="CHEBI:57287"/>
        <dbReference type="ChEBI" id="CHEBI:57783"/>
        <dbReference type="ChEBI" id="CHEBI:58349"/>
        <dbReference type="ChEBI" id="CHEBI:77396"/>
        <dbReference type="ChEBI" id="CHEBI:83139"/>
        <dbReference type="EC" id="1.2.1.84"/>
    </reaction>
</comment>
<evidence type="ECO:0000256" key="9">
    <source>
        <dbReference type="ARBA" id="ARBA00052530"/>
    </source>
</evidence>
<evidence type="ECO:0000256" key="2">
    <source>
        <dbReference type="ARBA" id="ARBA00005928"/>
    </source>
</evidence>
<feature type="transmembrane region" description="Helical" evidence="10">
    <location>
        <begin position="372"/>
        <end position="394"/>
    </location>
</feature>
<dbReference type="Proteomes" id="UP001153712">
    <property type="component" value="Chromosome 1"/>
</dbReference>
<dbReference type="InterPro" id="IPR026055">
    <property type="entry name" value="FAR"/>
</dbReference>
<keyword evidence="14" id="KW-1185">Reference proteome</keyword>
<gene>
    <name evidence="13" type="ORF">PHYEVI_LOCUS1109</name>
</gene>
<evidence type="ECO:0000256" key="8">
    <source>
        <dbReference type="ARBA" id="ARBA00023136"/>
    </source>
</evidence>
<dbReference type="PANTHER" id="PTHR11011:SF61">
    <property type="entry name" value="FATTY ACYL-COA REDUCTASE"/>
    <property type="match status" value="1"/>
</dbReference>
<evidence type="ECO:0000256" key="7">
    <source>
        <dbReference type="ARBA" id="ARBA00023098"/>
    </source>
</evidence>
<organism evidence="13 14">
    <name type="scientific">Phyllotreta striolata</name>
    <name type="common">Striped flea beetle</name>
    <name type="synonym">Crioceris striolata</name>
    <dbReference type="NCBI Taxonomy" id="444603"/>
    <lineage>
        <taxon>Eukaryota</taxon>
        <taxon>Metazoa</taxon>
        <taxon>Ecdysozoa</taxon>
        <taxon>Arthropoda</taxon>
        <taxon>Hexapoda</taxon>
        <taxon>Insecta</taxon>
        <taxon>Pterygota</taxon>
        <taxon>Neoptera</taxon>
        <taxon>Endopterygota</taxon>
        <taxon>Coleoptera</taxon>
        <taxon>Polyphaga</taxon>
        <taxon>Cucujiformia</taxon>
        <taxon>Chrysomeloidea</taxon>
        <taxon>Chrysomelidae</taxon>
        <taxon>Galerucinae</taxon>
        <taxon>Alticini</taxon>
        <taxon>Phyllotreta</taxon>
    </lineage>
</organism>
<dbReference type="SUPFAM" id="SSF51735">
    <property type="entry name" value="NAD(P)-binding Rossmann-fold domains"/>
    <property type="match status" value="1"/>
</dbReference>
<comment type="subcellular location">
    <subcellularLocation>
        <location evidence="1">Membrane</location>
        <topology evidence="1">Multi-pass membrane protein</topology>
    </subcellularLocation>
</comment>
<evidence type="ECO:0000256" key="10">
    <source>
        <dbReference type="RuleBase" id="RU363097"/>
    </source>
</evidence>
<dbReference type="FunFam" id="3.40.50.720:FF:000143">
    <property type="entry name" value="Fatty acyl-CoA reductase"/>
    <property type="match status" value="1"/>
</dbReference>
<evidence type="ECO:0000313" key="14">
    <source>
        <dbReference type="Proteomes" id="UP001153712"/>
    </source>
</evidence>
<dbReference type="InterPro" id="IPR013120">
    <property type="entry name" value="FAR_NAD-bd"/>
</dbReference>
<dbReference type="PANTHER" id="PTHR11011">
    <property type="entry name" value="MALE STERILITY PROTEIN 2-RELATED"/>
    <property type="match status" value="1"/>
</dbReference>
<keyword evidence="5 10" id="KW-0521">NADP</keyword>
<evidence type="ECO:0000313" key="13">
    <source>
        <dbReference type="EMBL" id="CAG9854648.1"/>
    </source>
</evidence>
<keyword evidence="3 10" id="KW-0444">Lipid biosynthesis</keyword>
<evidence type="ECO:0000256" key="1">
    <source>
        <dbReference type="ARBA" id="ARBA00004141"/>
    </source>
</evidence>
<dbReference type="GO" id="GO:0102965">
    <property type="term" value="F:alcohol-forming long-chain fatty acyl-CoA reductase activity"/>
    <property type="evidence" value="ECO:0007669"/>
    <property type="project" value="UniProtKB-EC"/>
</dbReference>
<feature type="domain" description="Fatty acyl-CoA reductase C-terminal" evidence="11">
    <location>
        <begin position="377"/>
        <end position="469"/>
    </location>
</feature>
<proteinExistence type="inferred from homology"/>
<dbReference type="GO" id="GO:0016020">
    <property type="term" value="C:membrane"/>
    <property type="evidence" value="ECO:0007669"/>
    <property type="project" value="UniProtKB-SubCell"/>
</dbReference>
<accession>A0A9N9TIU3</accession>
<sequence length="511" mass="58868">MENLNLIANKSTDRIAEIFYGRTIFISGATGFVGKALLEKLLRITQVKRIYVLIRNKKGKSANDRLQNLFTNVLFETVLSVKPSCTKKCTAINGDVNEVDLGISPAYRQTLINEVNFIFHCAASTRFDDSMRTAFVLNVRGTKYMLDLAEQCKHLMLFVHISTAYAFHLEAKTLEKEYKSAINPHDILKDLNCLDGSFGKKDVSELSGDLIYLRRLLQKVPNSYTFSKSLAETLVYEKVGKIPIIICRPAIVIPSYEDPFPGWFNNLQGPMGLFVAAGKGVMRSIYMDCKTSANLCPIDSTVGSIMMFSWHYLTTKNSPYIFNLCVPQTDIRVTWEEILEAGKDVIKTKVPFNGILWYPGGTMTKNRLYDQFNFVCFQLIPALLIDFLLFLLGYKPLLYKVQMRIRKGGDMFEYFTTKNWSFETTNLETVREKLTDHERKSYMVKVEKIDMKKYLTQCMLACRRNYLKETDDTLPAAKRNMKIMFCLDRIVKIGFFVFLAYYMFKIFKFLL</sequence>
<comment type="function">
    <text evidence="10">Catalyzes the reduction of fatty acyl-CoA to fatty alcohols.</text>
</comment>
<evidence type="ECO:0000256" key="3">
    <source>
        <dbReference type="ARBA" id="ARBA00022516"/>
    </source>
</evidence>
<dbReference type="EMBL" id="OU900094">
    <property type="protein sequence ID" value="CAG9854648.1"/>
    <property type="molecule type" value="Genomic_DNA"/>
</dbReference>
<dbReference type="EC" id="1.2.1.84" evidence="10"/>